<organism evidence="3 4">
    <name type="scientific">Diplodia seriata</name>
    <dbReference type="NCBI Taxonomy" id="420778"/>
    <lineage>
        <taxon>Eukaryota</taxon>
        <taxon>Fungi</taxon>
        <taxon>Dikarya</taxon>
        <taxon>Ascomycota</taxon>
        <taxon>Pezizomycotina</taxon>
        <taxon>Dothideomycetes</taxon>
        <taxon>Dothideomycetes incertae sedis</taxon>
        <taxon>Botryosphaeriales</taxon>
        <taxon>Botryosphaeriaceae</taxon>
        <taxon>Diplodia</taxon>
    </lineage>
</organism>
<feature type="compositionally biased region" description="Basic and acidic residues" evidence="1">
    <location>
        <begin position="280"/>
        <end position="290"/>
    </location>
</feature>
<dbReference type="PANTHER" id="PTHR42111">
    <property type="entry name" value="YALI0D23727P"/>
    <property type="match status" value="1"/>
</dbReference>
<feature type="region of interest" description="Disordered" evidence="1">
    <location>
        <begin position="1"/>
        <end position="261"/>
    </location>
</feature>
<evidence type="ECO:0000313" key="4">
    <source>
        <dbReference type="Proteomes" id="UP000190776"/>
    </source>
</evidence>
<dbReference type="EMBL" id="MSZU01000113">
    <property type="protein sequence ID" value="OMP82798.1"/>
    <property type="molecule type" value="Genomic_DNA"/>
</dbReference>
<reference evidence="3 4" key="1">
    <citation type="submission" date="2017-01" db="EMBL/GenBank/DDBJ databases">
        <title>Draft genome sequence of Diplodia seriata F98.1, a fungal species involved in grapevine trunk diseases.</title>
        <authorList>
            <person name="Robert-Siegwald G."/>
            <person name="Vallet J."/>
            <person name="Abou-Mansour E."/>
            <person name="Xu J."/>
            <person name="Rey P."/>
            <person name="Bertsch C."/>
            <person name="Rego C."/>
            <person name="Larignon P."/>
            <person name="Fontaine F."/>
            <person name="Lebrun M.-H."/>
        </authorList>
    </citation>
    <scope>NUCLEOTIDE SEQUENCE [LARGE SCALE GENOMIC DNA]</scope>
    <source>
        <strain evidence="3 4">F98.1</strain>
    </source>
</reference>
<dbReference type="Proteomes" id="UP000190776">
    <property type="component" value="Unassembled WGS sequence"/>
</dbReference>
<evidence type="ECO:0000313" key="3">
    <source>
        <dbReference type="EMBL" id="OMP82798.1"/>
    </source>
</evidence>
<dbReference type="EMBL" id="JAJVCZ030000005">
    <property type="protein sequence ID" value="KAL0259390.1"/>
    <property type="molecule type" value="Genomic_DNA"/>
</dbReference>
<name>A0A1S8B5Z2_9PEZI</name>
<sequence length="402" mass="42065">MSALQDPPKAMPVGPSPRNSSVALLPERRTTGDGDAAHDDSTATPKSASKRRFFGLGRKKDGADKREEKPIKQQDQAPPRTPAGVPANATAPASQQQQTTPLRAAVRPISPRYSPPIDARQAFVSTPQGSPRVYASSAASPSRGYRSSSPRLHSPASSQIFERNVQESTLSGELSPAIPSHIQTEDHIPPVLEASAQAITDDHLNPDEVEIVMHSAHQPAVSSVPPSSASTEAVSSPTIDEVASKSETDDGADGSNYGSFDKEDVRRLSFISFADVVQAEHAETSRDSIHHMSLSSTANRSPSPVRSPASSRGVGTSPPTSGAPSMKGIDAKAPRIGGAPASPTLSQGAYSPPLSGGELMVETMRQALRKTGSGDLSGARSPSQPMSAASLEPEGSDRPPFR</sequence>
<accession>A0A1S8B5Z2</accession>
<protein>
    <submittedName>
        <fullName evidence="3">Uncharacterized protein</fullName>
    </submittedName>
</protein>
<reference evidence="2 5" key="2">
    <citation type="submission" date="2024-02" db="EMBL/GenBank/DDBJ databases">
        <title>De novo assembly and annotation of 12 fungi associated with fruit tree decline syndrome in Ontario, Canada.</title>
        <authorList>
            <person name="Sulman M."/>
            <person name="Ellouze W."/>
            <person name="Ilyukhin E."/>
        </authorList>
    </citation>
    <scope>NUCLEOTIDE SEQUENCE [LARGE SCALE GENOMIC DNA]</scope>
    <source>
        <strain evidence="2 5">FDS-637</strain>
    </source>
</reference>
<gene>
    <name evidence="3" type="ORF">BK809_0000988</name>
    <name evidence="2" type="ORF">SLS55_005126</name>
</gene>
<dbReference type="PANTHER" id="PTHR42111:SF1">
    <property type="entry name" value="YALI0D23727P"/>
    <property type="match status" value="1"/>
</dbReference>
<feature type="compositionally biased region" description="Low complexity" evidence="1">
    <location>
        <begin position="215"/>
        <end position="237"/>
    </location>
</feature>
<evidence type="ECO:0000313" key="5">
    <source>
        <dbReference type="Proteomes" id="UP001430584"/>
    </source>
</evidence>
<feature type="compositionally biased region" description="Low complexity" evidence="1">
    <location>
        <begin position="134"/>
        <end position="158"/>
    </location>
</feature>
<comment type="caution">
    <text evidence="3">The sequence shown here is derived from an EMBL/GenBank/DDBJ whole genome shotgun (WGS) entry which is preliminary data.</text>
</comment>
<evidence type="ECO:0000313" key="2">
    <source>
        <dbReference type="EMBL" id="KAL0259390.1"/>
    </source>
</evidence>
<feature type="compositionally biased region" description="Basic and acidic residues" evidence="1">
    <location>
        <begin position="58"/>
        <end position="72"/>
    </location>
</feature>
<dbReference type="AlphaFoldDB" id="A0A1S8B5Z2"/>
<feature type="compositionally biased region" description="Polar residues" evidence="1">
    <location>
        <begin position="313"/>
        <end position="323"/>
    </location>
</feature>
<feature type="region of interest" description="Disordered" evidence="1">
    <location>
        <begin position="280"/>
        <end position="402"/>
    </location>
</feature>
<evidence type="ECO:0000256" key="1">
    <source>
        <dbReference type="SAM" id="MobiDB-lite"/>
    </source>
</evidence>
<dbReference type="Proteomes" id="UP001430584">
    <property type="component" value="Unassembled WGS sequence"/>
</dbReference>
<keyword evidence="5" id="KW-1185">Reference proteome</keyword>
<dbReference type="OrthoDB" id="5364312at2759"/>
<proteinExistence type="predicted"/>
<feature type="compositionally biased region" description="Low complexity" evidence="1">
    <location>
        <begin position="300"/>
        <end position="312"/>
    </location>
</feature>
<feature type="compositionally biased region" description="Basic and acidic residues" evidence="1">
    <location>
        <begin position="26"/>
        <end position="41"/>
    </location>
</feature>
<feature type="compositionally biased region" description="Low complexity" evidence="1">
    <location>
        <begin position="86"/>
        <end position="101"/>
    </location>
</feature>